<dbReference type="PANTHER" id="PTHR11662">
    <property type="entry name" value="SOLUTE CARRIER FAMILY 17"/>
    <property type="match status" value="1"/>
</dbReference>
<feature type="transmembrane region" description="Helical" evidence="5">
    <location>
        <begin position="226"/>
        <end position="247"/>
    </location>
</feature>
<feature type="transmembrane region" description="Helical" evidence="5">
    <location>
        <begin position="359"/>
        <end position="382"/>
    </location>
</feature>
<evidence type="ECO:0000313" key="7">
    <source>
        <dbReference type="EMBL" id="MCB8878035.1"/>
    </source>
</evidence>
<sequence length="431" mass="45726">MANRFRWIIAGLLFFASMLNYLDRTALAIVAPLVKADLHINSAQLGLIFSIFFIGYASFNFVGGFMADRFGPKRVYGVAMAVWSVFCGLTSVAAGFWQLLLFRIIFGLGEGPMGSVTNKTVRNWFPRQEAGLTVGIAISGGNLFGAVITGPLVGFTALAIGWRGSFVAVMLLGLIWLIPWLWFATDRPDGNSRVSAYELRLIESGRAPVPTATKGSLGRHLASPTIIAISVAFFAANYIQYFLLFWMPSYLTSARGLDIKTMSIVTVIPWAVGMIGVIVGGVASDFILRRTGRPIFARKAIIVIALLLDALCLSAVLLVTTTTQAVSLMAFVMFVEAMIPICCWALLQDLVPSGHVGSVGGFVHFVSNTSGIVGPAITGYIVQSSGGYGSSFALAGAVALVGAGAVLFAVSDGAGPVTLQPCTPLGTTEDR</sequence>
<feature type="transmembrane region" description="Helical" evidence="5">
    <location>
        <begin position="160"/>
        <end position="183"/>
    </location>
</feature>
<dbReference type="RefSeq" id="WP_227323679.1">
    <property type="nucleotide sequence ID" value="NZ_JAESVB010000022.1"/>
</dbReference>
<dbReference type="InterPro" id="IPR036259">
    <property type="entry name" value="MFS_trans_sf"/>
</dbReference>
<evidence type="ECO:0000256" key="3">
    <source>
        <dbReference type="ARBA" id="ARBA00022989"/>
    </source>
</evidence>
<feature type="transmembrane region" description="Helical" evidence="5">
    <location>
        <begin position="75"/>
        <end position="94"/>
    </location>
</feature>
<dbReference type="PANTHER" id="PTHR11662:SF399">
    <property type="entry name" value="FI19708P1-RELATED"/>
    <property type="match status" value="1"/>
</dbReference>
<keyword evidence="3 5" id="KW-1133">Transmembrane helix</keyword>
<keyword evidence="2 5" id="KW-0812">Transmembrane</keyword>
<dbReference type="InterPro" id="IPR050382">
    <property type="entry name" value="MFS_Na/Anion_cotransporter"/>
</dbReference>
<accession>A0A963YW95</accession>
<comment type="subcellular location">
    <subcellularLocation>
        <location evidence="1">Membrane</location>
        <topology evidence="1">Multi-pass membrane protein</topology>
    </subcellularLocation>
</comment>
<feature type="transmembrane region" description="Helical" evidence="5">
    <location>
        <begin position="267"/>
        <end position="288"/>
    </location>
</feature>
<dbReference type="EMBL" id="JAESVB010000022">
    <property type="protein sequence ID" value="MCB8878035.1"/>
    <property type="molecule type" value="Genomic_DNA"/>
</dbReference>
<feature type="transmembrane region" description="Helical" evidence="5">
    <location>
        <begin position="44"/>
        <end position="63"/>
    </location>
</feature>
<proteinExistence type="predicted"/>
<gene>
    <name evidence="7" type="ORF">ASILVAE211_22790</name>
</gene>
<comment type="caution">
    <text evidence="7">The sequence shown here is derived from an EMBL/GenBank/DDBJ whole genome shotgun (WGS) entry which is preliminary data.</text>
</comment>
<organism evidence="7 8">
    <name type="scientific">Acidisoma silvae</name>
    <dbReference type="NCBI Taxonomy" id="2802396"/>
    <lineage>
        <taxon>Bacteria</taxon>
        <taxon>Pseudomonadati</taxon>
        <taxon>Pseudomonadota</taxon>
        <taxon>Alphaproteobacteria</taxon>
        <taxon>Acetobacterales</taxon>
        <taxon>Acidocellaceae</taxon>
        <taxon>Acidisoma</taxon>
    </lineage>
</organism>
<feature type="transmembrane region" description="Helical" evidence="5">
    <location>
        <begin position="130"/>
        <end position="154"/>
    </location>
</feature>
<name>A0A963YW95_9PROT</name>
<dbReference type="InterPro" id="IPR011701">
    <property type="entry name" value="MFS"/>
</dbReference>
<protein>
    <submittedName>
        <fullName evidence="7">MFS transporter</fullName>
    </submittedName>
</protein>
<evidence type="ECO:0000259" key="6">
    <source>
        <dbReference type="PROSITE" id="PS50850"/>
    </source>
</evidence>
<reference evidence="7" key="2">
    <citation type="submission" date="2021-01" db="EMBL/GenBank/DDBJ databases">
        <authorList>
            <person name="Mieszkin S."/>
            <person name="Pouder E."/>
            <person name="Alain K."/>
        </authorList>
    </citation>
    <scope>NUCLEOTIDE SEQUENCE</scope>
    <source>
        <strain evidence="7">HW T2.11</strain>
    </source>
</reference>
<dbReference type="AlphaFoldDB" id="A0A963YW95"/>
<keyword evidence="4 5" id="KW-0472">Membrane</keyword>
<dbReference type="PROSITE" id="PS50850">
    <property type="entry name" value="MFS"/>
    <property type="match status" value="1"/>
</dbReference>
<evidence type="ECO:0000256" key="4">
    <source>
        <dbReference type="ARBA" id="ARBA00023136"/>
    </source>
</evidence>
<reference evidence="7" key="1">
    <citation type="journal article" date="2021" name="Microorganisms">
        <title>Acidisoma silvae sp. nov. and Acidisomacellulosilytica sp. nov., Two Acidophilic Bacteria Isolated from Decaying Wood, Hydrolyzing Cellulose and Producing Poly-3-hydroxybutyrate.</title>
        <authorList>
            <person name="Mieszkin S."/>
            <person name="Pouder E."/>
            <person name="Uroz S."/>
            <person name="Simon-Colin C."/>
            <person name="Alain K."/>
        </authorList>
    </citation>
    <scope>NUCLEOTIDE SEQUENCE</scope>
    <source>
        <strain evidence="7">HW T2.11</strain>
    </source>
</reference>
<dbReference type="Gene3D" id="1.20.1250.20">
    <property type="entry name" value="MFS general substrate transporter like domains"/>
    <property type="match status" value="2"/>
</dbReference>
<feature type="domain" description="Major facilitator superfamily (MFS) profile" evidence="6">
    <location>
        <begin position="9"/>
        <end position="414"/>
    </location>
</feature>
<dbReference type="CDD" id="cd17319">
    <property type="entry name" value="MFS_ExuT_GudP_like"/>
    <property type="match status" value="1"/>
</dbReference>
<evidence type="ECO:0000256" key="2">
    <source>
        <dbReference type="ARBA" id="ARBA00022692"/>
    </source>
</evidence>
<feature type="transmembrane region" description="Helical" evidence="5">
    <location>
        <begin position="325"/>
        <end position="347"/>
    </location>
</feature>
<keyword evidence="8" id="KW-1185">Reference proteome</keyword>
<feature type="transmembrane region" description="Helical" evidence="5">
    <location>
        <begin position="388"/>
        <end position="410"/>
    </location>
</feature>
<dbReference type="SUPFAM" id="SSF103473">
    <property type="entry name" value="MFS general substrate transporter"/>
    <property type="match status" value="1"/>
</dbReference>
<evidence type="ECO:0000256" key="1">
    <source>
        <dbReference type="ARBA" id="ARBA00004141"/>
    </source>
</evidence>
<feature type="transmembrane region" description="Helical" evidence="5">
    <location>
        <begin position="300"/>
        <end position="319"/>
    </location>
</feature>
<evidence type="ECO:0000256" key="5">
    <source>
        <dbReference type="SAM" id="Phobius"/>
    </source>
</evidence>
<dbReference type="Proteomes" id="UP000708298">
    <property type="component" value="Unassembled WGS sequence"/>
</dbReference>
<evidence type="ECO:0000313" key="8">
    <source>
        <dbReference type="Proteomes" id="UP000708298"/>
    </source>
</evidence>
<dbReference type="InterPro" id="IPR020846">
    <property type="entry name" value="MFS_dom"/>
</dbReference>
<dbReference type="Pfam" id="PF07690">
    <property type="entry name" value="MFS_1"/>
    <property type="match status" value="1"/>
</dbReference>
<dbReference type="GO" id="GO:0016020">
    <property type="term" value="C:membrane"/>
    <property type="evidence" value="ECO:0007669"/>
    <property type="project" value="UniProtKB-SubCell"/>
</dbReference>
<dbReference type="GO" id="GO:0022857">
    <property type="term" value="F:transmembrane transporter activity"/>
    <property type="evidence" value="ECO:0007669"/>
    <property type="project" value="InterPro"/>
</dbReference>